<sequence length="113" mass="12289">MSGTNPFLSLIQSDAGALETVDTKSKERPLNDILEDTSNSKAEGLLWSIMDRLNGNIHSLLMSLLKCGPTVKNKTLAWFGGCLKNNATRGGIWNSQTPPNSIPQTIQTSQMDL</sequence>
<keyword evidence="1" id="KW-0808">Transferase</keyword>
<feature type="domain" description="Ubiquitin conjugation factor E4 core" evidence="4">
    <location>
        <begin position="39"/>
        <end position="97"/>
    </location>
</feature>
<keyword evidence="6" id="KW-1185">Reference proteome</keyword>
<evidence type="ECO:0000256" key="1">
    <source>
        <dbReference type="ARBA" id="ARBA00022679"/>
    </source>
</evidence>
<dbReference type="InterPro" id="IPR019474">
    <property type="entry name" value="Ub_conjug_fac_E4_core"/>
</dbReference>
<feature type="region of interest" description="Disordered" evidence="3">
    <location>
        <begin position="90"/>
        <end position="113"/>
    </location>
</feature>
<accession>A0ABQ9JCA4</accession>
<dbReference type="Pfam" id="PF10408">
    <property type="entry name" value="Ufd2P_core"/>
    <property type="match status" value="1"/>
</dbReference>
<proteinExistence type="predicted"/>
<evidence type="ECO:0000259" key="4">
    <source>
        <dbReference type="Pfam" id="PF10408"/>
    </source>
</evidence>
<evidence type="ECO:0000256" key="2">
    <source>
        <dbReference type="ARBA" id="ARBA00022786"/>
    </source>
</evidence>
<comment type="caution">
    <text evidence="5">The sequence shown here is derived from an EMBL/GenBank/DDBJ whole genome shotgun (WGS) entry which is preliminary data.</text>
</comment>
<dbReference type="EMBL" id="JAPWTJ010000850">
    <property type="protein sequence ID" value="KAJ8975263.1"/>
    <property type="molecule type" value="Genomic_DNA"/>
</dbReference>
<evidence type="ECO:0000313" key="5">
    <source>
        <dbReference type="EMBL" id="KAJ8975263.1"/>
    </source>
</evidence>
<name>A0ABQ9JCA4_9CUCU</name>
<reference evidence="5" key="1">
    <citation type="journal article" date="2023" name="Insect Mol. Biol.">
        <title>Genome sequencing provides insights into the evolution of gene families encoding plant cell wall-degrading enzymes in longhorned beetles.</title>
        <authorList>
            <person name="Shin N.R."/>
            <person name="Okamura Y."/>
            <person name="Kirsch R."/>
            <person name="Pauchet Y."/>
        </authorList>
    </citation>
    <scope>NUCLEOTIDE SEQUENCE</scope>
    <source>
        <strain evidence="5">MMC_N1</strain>
    </source>
</reference>
<protein>
    <recommendedName>
        <fullName evidence="4">Ubiquitin conjugation factor E4 core domain-containing protein</fullName>
    </recommendedName>
</protein>
<evidence type="ECO:0000256" key="3">
    <source>
        <dbReference type="SAM" id="MobiDB-lite"/>
    </source>
</evidence>
<gene>
    <name evidence="5" type="ORF">NQ317_012676</name>
</gene>
<keyword evidence="2" id="KW-0833">Ubl conjugation pathway</keyword>
<dbReference type="Proteomes" id="UP001162164">
    <property type="component" value="Unassembled WGS sequence"/>
</dbReference>
<evidence type="ECO:0000313" key="6">
    <source>
        <dbReference type="Proteomes" id="UP001162164"/>
    </source>
</evidence>
<organism evidence="5 6">
    <name type="scientific">Molorchus minor</name>
    <dbReference type="NCBI Taxonomy" id="1323400"/>
    <lineage>
        <taxon>Eukaryota</taxon>
        <taxon>Metazoa</taxon>
        <taxon>Ecdysozoa</taxon>
        <taxon>Arthropoda</taxon>
        <taxon>Hexapoda</taxon>
        <taxon>Insecta</taxon>
        <taxon>Pterygota</taxon>
        <taxon>Neoptera</taxon>
        <taxon>Endopterygota</taxon>
        <taxon>Coleoptera</taxon>
        <taxon>Polyphaga</taxon>
        <taxon>Cucujiformia</taxon>
        <taxon>Chrysomeloidea</taxon>
        <taxon>Cerambycidae</taxon>
        <taxon>Lamiinae</taxon>
        <taxon>Monochamini</taxon>
        <taxon>Molorchus</taxon>
    </lineage>
</organism>